<feature type="domain" description="Ribosomal protein/NADH dehydrogenase" evidence="14">
    <location>
        <begin position="22"/>
        <end position="93"/>
    </location>
</feature>
<organism evidence="15 16">
    <name type="scientific">Laodelphax striatellus</name>
    <name type="common">Small brown planthopper</name>
    <name type="synonym">Delphax striatella</name>
    <dbReference type="NCBI Taxonomy" id="195883"/>
    <lineage>
        <taxon>Eukaryota</taxon>
        <taxon>Metazoa</taxon>
        <taxon>Ecdysozoa</taxon>
        <taxon>Arthropoda</taxon>
        <taxon>Hexapoda</taxon>
        <taxon>Insecta</taxon>
        <taxon>Pterygota</taxon>
        <taxon>Neoptera</taxon>
        <taxon>Paraneoptera</taxon>
        <taxon>Hemiptera</taxon>
        <taxon>Auchenorrhyncha</taxon>
        <taxon>Fulgoroidea</taxon>
        <taxon>Delphacidae</taxon>
        <taxon>Criomorphinae</taxon>
        <taxon>Laodelphax</taxon>
    </lineage>
</organism>
<evidence type="ECO:0000256" key="12">
    <source>
        <dbReference type="ARBA" id="ARBA00032513"/>
    </source>
</evidence>
<evidence type="ECO:0000256" key="9">
    <source>
        <dbReference type="ARBA" id="ARBA00023128"/>
    </source>
</evidence>
<evidence type="ECO:0000259" key="14">
    <source>
        <dbReference type="SMART" id="SM00916"/>
    </source>
</evidence>
<dbReference type="OrthoDB" id="10250268at2759"/>
<keyword evidence="6" id="KW-0679">Respiratory chain</keyword>
<evidence type="ECO:0000256" key="5">
    <source>
        <dbReference type="ARBA" id="ARBA00022448"/>
    </source>
</evidence>
<keyword evidence="9" id="KW-0496">Mitochondrion</keyword>
<reference evidence="15 16" key="1">
    <citation type="journal article" date="2017" name="Gigascience">
        <title>Genome sequence of the small brown planthopper, Laodelphax striatellus.</title>
        <authorList>
            <person name="Zhu J."/>
            <person name="Jiang F."/>
            <person name="Wang X."/>
            <person name="Yang P."/>
            <person name="Bao Y."/>
            <person name="Zhao W."/>
            <person name="Wang W."/>
            <person name="Lu H."/>
            <person name="Wang Q."/>
            <person name="Cui N."/>
            <person name="Li J."/>
            <person name="Chen X."/>
            <person name="Luo L."/>
            <person name="Yu J."/>
            <person name="Kang L."/>
            <person name="Cui F."/>
        </authorList>
    </citation>
    <scope>NUCLEOTIDE SEQUENCE [LARGE SCALE GENOMIC DNA]</scope>
    <source>
        <strain evidence="15">Lst14</strain>
    </source>
</reference>
<evidence type="ECO:0000313" key="15">
    <source>
        <dbReference type="EMBL" id="RZF44355.1"/>
    </source>
</evidence>
<dbReference type="EMBL" id="QKKF02011063">
    <property type="protein sequence ID" value="RZF44355.1"/>
    <property type="molecule type" value="Genomic_DNA"/>
</dbReference>
<proteinExistence type="inferred from homology"/>
<dbReference type="PANTHER" id="PTHR12878:SF0">
    <property type="entry name" value="NADH DEHYDROGENASE [UBIQUINONE] 1 ALPHA SUBCOMPLEX SUBUNIT 2"/>
    <property type="match status" value="1"/>
</dbReference>
<dbReference type="SUPFAM" id="SSF52833">
    <property type="entry name" value="Thioredoxin-like"/>
    <property type="match status" value="1"/>
</dbReference>
<comment type="similarity">
    <text evidence="3">Belongs to the complex I NDUFA2 subunit family.</text>
</comment>
<keyword evidence="10" id="KW-0472">Membrane</keyword>
<keyword evidence="8" id="KW-0249">Electron transport</keyword>
<protein>
    <recommendedName>
        <fullName evidence="4">NADH dehydrogenase [ubiquinone] 1 alpha subcomplex subunit 2</fullName>
    </recommendedName>
    <alternativeName>
        <fullName evidence="11">Complex I-B8</fullName>
    </alternativeName>
    <alternativeName>
        <fullName evidence="12">NADH-ubiquinone oxidoreductase B8 subunit</fullName>
    </alternativeName>
</protein>
<evidence type="ECO:0000256" key="8">
    <source>
        <dbReference type="ARBA" id="ARBA00022982"/>
    </source>
</evidence>
<keyword evidence="13" id="KW-1015">Disulfide bond</keyword>
<keyword evidence="16" id="KW-1185">Reference proteome</keyword>
<dbReference type="Pfam" id="PF05047">
    <property type="entry name" value="L51_S25_CI-B8"/>
    <property type="match status" value="1"/>
</dbReference>
<evidence type="ECO:0000256" key="1">
    <source>
        <dbReference type="ARBA" id="ARBA00003195"/>
    </source>
</evidence>
<sequence>MASKNVIKFAPRIKEIRLHLCQTGAESKGARDFVSKFYVPLKKVNPNLPFLIRECSGVQPRLWARYEQGKENSISIKGLEGDKVYKELEKLTK</sequence>
<evidence type="ECO:0000256" key="7">
    <source>
        <dbReference type="ARBA" id="ARBA00022792"/>
    </source>
</evidence>
<comment type="subcellular location">
    <subcellularLocation>
        <location evidence="2">Mitochondrion inner membrane</location>
        <topology evidence="2">Peripheral membrane protein</topology>
        <orientation evidence="2">Matrix side</orientation>
    </subcellularLocation>
</comment>
<evidence type="ECO:0000256" key="4">
    <source>
        <dbReference type="ARBA" id="ARBA00016394"/>
    </source>
</evidence>
<name>A0A482XEC7_LAOST</name>
<evidence type="ECO:0000256" key="3">
    <source>
        <dbReference type="ARBA" id="ARBA00008939"/>
    </source>
</evidence>
<dbReference type="FunCoup" id="A0A482XEC7">
    <property type="interactions" value="1027"/>
</dbReference>
<dbReference type="PANTHER" id="PTHR12878">
    <property type="entry name" value="NADH-UBIQUINONE OXIDOREDUCTASE B8 SUBUNIT"/>
    <property type="match status" value="1"/>
</dbReference>
<dbReference type="SMART" id="SM00916">
    <property type="entry name" value="L51_S25_CI-B8"/>
    <property type="match status" value="1"/>
</dbReference>
<evidence type="ECO:0000256" key="6">
    <source>
        <dbReference type="ARBA" id="ARBA00022660"/>
    </source>
</evidence>
<evidence type="ECO:0000256" key="2">
    <source>
        <dbReference type="ARBA" id="ARBA00004443"/>
    </source>
</evidence>
<dbReference type="STRING" id="195883.A0A482XEC7"/>
<feature type="disulfide bond" description="Redox-active" evidence="13">
    <location>
        <begin position="21"/>
        <end position="55"/>
    </location>
</feature>
<dbReference type="InParanoid" id="A0A482XEC7"/>
<dbReference type="PIRSF" id="PIRSF005822">
    <property type="entry name" value="NDUA2"/>
    <property type="match status" value="1"/>
</dbReference>
<dbReference type="SMR" id="A0A482XEC7"/>
<evidence type="ECO:0000313" key="16">
    <source>
        <dbReference type="Proteomes" id="UP000291343"/>
    </source>
</evidence>
<dbReference type="GO" id="GO:0005743">
    <property type="term" value="C:mitochondrial inner membrane"/>
    <property type="evidence" value="ECO:0007669"/>
    <property type="project" value="UniProtKB-SubCell"/>
</dbReference>
<gene>
    <name evidence="15" type="ORF">LSTR_LSTR010084</name>
</gene>
<keyword evidence="5" id="KW-0813">Transport</keyword>
<dbReference type="InterPro" id="IPR036249">
    <property type="entry name" value="Thioredoxin-like_sf"/>
</dbReference>
<evidence type="ECO:0000256" key="11">
    <source>
        <dbReference type="ARBA" id="ARBA00031441"/>
    </source>
</evidence>
<comment type="function">
    <text evidence="1">Accessory subunit of the mitochondrial membrane respiratory chain NADH dehydrogenase (Complex I), that is believed not to be involved in catalysis. Complex I functions in the transfer of electrons from NADH to the respiratory chain. The immediate electron acceptor for the enzyme is believed to be ubiquinone.</text>
</comment>
<evidence type="ECO:0000256" key="10">
    <source>
        <dbReference type="ARBA" id="ARBA00023136"/>
    </source>
</evidence>
<dbReference type="InterPro" id="IPR016464">
    <property type="entry name" value="NADH_Ub_cplx-1_asu_su-2"/>
</dbReference>
<accession>A0A482XEC7</accession>
<dbReference type="AlphaFoldDB" id="A0A482XEC7"/>
<keyword evidence="7" id="KW-0999">Mitochondrion inner membrane</keyword>
<dbReference type="Proteomes" id="UP000291343">
    <property type="component" value="Unassembled WGS sequence"/>
</dbReference>
<dbReference type="InterPro" id="IPR007741">
    <property type="entry name" value="Ribosomal_mL43/mS25/NADH_DH"/>
</dbReference>
<evidence type="ECO:0000256" key="13">
    <source>
        <dbReference type="PIRSR" id="PIRSR005822-1"/>
    </source>
</evidence>
<comment type="caution">
    <text evidence="15">The sequence shown here is derived from an EMBL/GenBank/DDBJ whole genome shotgun (WGS) entry which is preliminary data.</text>
</comment>
<dbReference type="Gene3D" id="3.40.30.10">
    <property type="entry name" value="Glutaredoxin"/>
    <property type="match status" value="1"/>
</dbReference>